<organism evidence="2 3">
    <name type="scientific">Lautropia dentalis</name>
    <dbReference type="NCBI Taxonomy" id="2490857"/>
    <lineage>
        <taxon>Bacteria</taxon>
        <taxon>Pseudomonadati</taxon>
        <taxon>Pseudomonadota</taxon>
        <taxon>Betaproteobacteria</taxon>
        <taxon>Burkholderiales</taxon>
        <taxon>Burkholderiaceae</taxon>
        <taxon>Lautropia</taxon>
    </lineage>
</organism>
<feature type="region of interest" description="Disordered" evidence="1">
    <location>
        <begin position="421"/>
        <end position="495"/>
    </location>
</feature>
<protein>
    <submittedName>
        <fullName evidence="2">Uncharacterized protein</fullName>
    </submittedName>
</protein>
<comment type="caution">
    <text evidence="2">The sequence shown here is derived from an EMBL/GenBank/DDBJ whole genome shotgun (WGS) entry which is preliminary data.</text>
</comment>
<feature type="compositionally biased region" description="Basic and acidic residues" evidence="1">
    <location>
        <begin position="123"/>
        <end position="135"/>
    </location>
</feature>
<keyword evidence="3" id="KW-1185">Reference proteome</keyword>
<evidence type="ECO:0000313" key="3">
    <source>
        <dbReference type="Proteomes" id="UP000270261"/>
    </source>
</evidence>
<sequence>MSTDYFILCTHNRHILKCHTTPARHFLKHATLGTALLLSLAACGGGDPDSSPAAGVSSGPAGAEPVTKTAGTDTEIPTAATPEKGPNTSGTQRSAENPDHALQPLITKAIAPGKVSGQSSGRTGERRLPSCEGDARGPTIADDSGGAYRMKVDPSCPTTAISSAGVRGDVVAWALRNINRVPEAWVRIQVRDWDADAQPPAFRNPAVQPEGKVGEWVSREQGPGNQPYRHISHFRTRGNPVEVENMRLPDTVEIRLGQSDVGQLPNDLKNANADATVLTLGSQAEFDFTWPATDTKEAKKVSGTENITTSEHAIIHRDDLFVYNQEDESIRIATWGKVSDNDDDDDDDDDDDHEVVSIGLLRGPQARQFFLCLDSEASARKTLIRHLNCSLWQVPDNWTPGMKLQYQARYVSAVPLARGSRKPNGRAVLWRSGSPEESIRQGLGDQDNHPIPTSPAASGVKAVTERADAARTGDSTQDTYTPAQAEADTAQAGAH</sequence>
<name>A0A426FM94_9BURK</name>
<gene>
    <name evidence="2" type="ORF">EHV23_10355</name>
</gene>
<dbReference type="AlphaFoldDB" id="A0A426FM94"/>
<evidence type="ECO:0000256" key="1">
    <source>
        <dbReference type="SAM" id="MobiDB-lite"/>
    </source>
</evidence>
<evidence type="ECO:0000313" key="2">
    <source>
        <dbReference type="EMBL" id="RRN43807.1"/>
    </source>
</evidence>
<feature type="compositionally biased region" description="Polar residues" evidence="1">
    <location>
        <begin position="473"/>
        <end position="482"/>
    </location>
</feature>
<proteinExistence type="predicted"/>
<dbReference type="Proteomes" id="UP000270261">
    <property type="component" value="Unassembled WGS sequence"/>
</dbReference>
<reference evidence="2 3" key="1">
    <citation type="submission" date="2018-11" db="EMBL/GenBank/DDBJ databases">
        <title>Genome sequencing of Lautropia sp. KCOM 2505 (= ChDC F240).</title>
        <authorList>
            <person name="Kook J.-K."/>
            <person name="Park S.-N."/>
            <person name="Lim Y.K."/>
        </authorList>
    </citation>
    <scope>NUCLEOTIDE SEQUENCE [LARGE SCALE GENOMIC DNA]</scope>
    <source>
        <strain evidence="2 3">KCOM 2505</strain>
    </source>
</reference>
<dbReference type="EMBL" id="RRUE01000002">
    <property type="protein sequence ID" value="RRN43807.1"/>
    <property type="molecule type" value="Genomic_DNA"/>
</dbReference>
<feature type="region of interest" description="Disordered" evidence="1">
    <location>
        <begin position="47"/>
        <end position="146"/>
    </location>
</feature>
<feature type="compositionally biased region" description="Low complexity" evidence="1">
    <location>
        <begin position="47"/>
        <end position="65"/>
    </location>
</feature>
<dbReference type="RefSeq" id="WP_125096008.1">
    <property type="nucleotide sequence ID" value="NZ_RRUE01000002.1"/>
</dbReference>
<feature type="compositionally biased region" description="Polar residues" evidence="1">
    <location>
        <begin position="86"/>
        <end position="95"/>
    </location>
</feature>
<feature type="compositionally biased region" description="Low complexity" evidence="1">
    <location>
        <begin position="483"/>
        <end position="495"/>
    </location>
</feature>
<accession>A0A426FM94</accession>